<evidence type="ECO:0008006" key="5">
    <source>
        <dbReference type="Google" id="ProtNLM"/>
    </source>
</evidence>
<dbReference type="PANTHER" id="PTHR34075">
    <property type="entry name" value="BLR3430 PROTEIN"/>
    <property type="match status" value="1"/>
</dbReference>
<dbReference type="AlphaFoldDB" id="D9Q2Y0"/>
<dbReference type="Gene3D" id="6.10.30.10">
    <property type="match status" value="1"/>
</dbReference>
<dbReference type="InterPro" id="IPR052513">
    <property type="entry name" value="Thioester_dehydratase-like"/>
</dbReference>
<evidence type="ECO:0000313" key="3">
    <source>
        <dbReference type="EMBL" id="ADL19668.1"/>
    </source>
</evidence>
<protein>
    <recommendedName>
        <fullName evidence="5">DUF35 domain-containing protein</fullName>
    </recommendedName>
</protein>
<evidence type="ECO:0000313" key="4">
    <source>
        <dbReference type="Proteomes" id="UP000000346"/>
    </source>
</evidence>
<dbReference type="OrthoDB" id="9573at2157"/>
<dbReference type="PANTHER" id="PTHR34075:SF4">
    <property type="entry name" value="DUF35 DOMAIN-CONTAINING PROTEIN"/>
    <property type="match status" value="1"/>
</dbReference>
<dbReference type="RefSeq" id="WP_013267180.1">
    <property type="nucleotide sequence ID" value="NC_014374.1"/>
</dbReference>
<reference evidence="3 4" key="1">
    <citation type="journal article" date="2010" name="Appl. Environ. Microbiol.">
        <title>The genome sequence of the crenarchaeon Acidilobus saccharovorans supports a new order, Acidilobales, and suggests an important ecological role in terrestrial acidic hot springs.</title>
        <authorList>
            <person name="Mardanov A.V."/>
            <person name="Svetlitchnyi V.A."/>
            <person name="Beletsky A.V."/>
            <person name="Prokofeva M.I."/>
            <person name="Bonch-Osmolovskaya E.A."/>
            <person name="Ravin N.V."/>
            <person name="Skryabin K.G."/>
        </authorList>
    </citation>
    <scope>NUCLEOTIDE SEQUENCE [LARGE SCALE GENOMIC DNA]</scope>
    <source>
        <strain evidence="4">DSM 16705 / JCM 18335 / VKM B-2471 / 345-15</strain>
    </source>
</reference>
<keyword evidence="4" id="KW-1185">Reference proteome</keyword>
<feature type="domain" description="ChsH2 rubredoxin-like zinc ribbon" evidence="2">
    <location>
        <begin position="47"/>
        <end position="78"/>
    </location>
</feature>
<feature type="domain" description="ChsH2 C-terminal OB-fold" evidence="1">
    <location>
        <begin position="83"/>
        <end position="159"/>
    </location>
</feature>
<evidence type="ECO:0000259" key="1">
    <source>
        <dbReference type="Pfam" id="PF01796"/>
    </source>
</evidence>
<evidence type="ECO:0000259" key="2">
    <source>
        <dbReference type="Pfam" id="PF12172"/>
    </source>
</evidence>
<dbReference type="eggNOG" id="arCOG01287">
    <property type="taxonomic scope" value="Archaea"/>
</dbReference>
<name>D9Q2Y0_ACIS3</name>
<dbReference type="InterPro" id="IPR002878">
    <property type="entry name" value="ChsH2_C"/>
</dbReference>
<dbReference type="STRING" id="666510.ASAC_1263"/>
<dbReference type="GeneID" id="9499518"/>
<organism evidence="3 4">
    <name type="scientific">Acidilobus saccharovorans (strain DSM 16705 / JCM 18335 / VKM B-2471 / 345-15)</name>
    <dbReference type="NCBI Taxonomy" id="666510"/>
    <lineage>
        <taxon>Archaea</taxon>
        <taxon>Thermoproteota</taxon>
        <taxon>Thermoprotei</taxon>
        <taxon>Acidilobales</taxon>
        <taxon>Acidilobaceae</taxon>
        <taxon>Acidilobus</taxon>
    </lineage>
</organism>
<dbReference type="InParanoid" id="D9Q2Y0"/>
<dbReference type="Pfam" id="PF12172">
    <property type="entry name" value="zf-ChsH2"/>
    <property type="match status" value="1"/>
</dbReference>
<dbReference type="KEGG" id="asc:ASAC_1263"/>
<dbReference type="InterPro" id="IPR012340">
    <property type="entry name" value="NA-bd_OB-fold"/>
</dbReference>
<accession>D9Q2Y0</accession>
<sequence>MSAKEGARLPGTKLSAKEMYSLLGLVESSPQAKYEFSAGPTISRFLQGLKEGKILGRRCPRCGRIYVPPRDYCEYCHVALTDWVEVPDTGTVQTAVVSYISVRRERLEKPEVVGVIKLDVPGYKEGSYEFAGLFHRLCIDPEEAKKDSTIGMKVKARWKPAEQRTGSILDIECFEPVR</sequence>
<dbReference type="EMBL" id="CP001742">
    <property type="protein sequence ID" value="ADL19668.1"/>
    <property type="molecule type" value="Genomic_DNA"/>
</dbReference>
<dbReference type="Pfam" id="PF01796">
    <property type="entry name" value="OB_ChsH2_C"/>
    <property type="match status" value="1"/>
</dbReference>
<dbReference type="InterPro" id="IPR022002">
    <property type="entry name" value="ChsH2_Znr"/>
</dbReference>
<gene>
    <name evidence="3" type="ordered locus">ASAC_1263</name>
</gene>
<dbReference type="SUPFAM" id="SSF50249">
    <property type="entry name" value="Nucleic acid-binding proteins"/>
    <property type="match status" value="1"/>
</dbReference>
<proteinExistence type="predicted"/>
<dbReference type="HOGENOM" id="CLU_119412_2_0_2"/>
<dbReference type="Proteomes" id="UP000000346">
    <property type="component" value="Chromosome"/>
</dbReference>